<dbReference type="SUPFAM" id="SSF50447">
    <property type="entry name" value="Translation proteins"/>
    <property type="match status" value="1"/>
</dbReference>
<keyword evidence="1" id="KW-0143">Chaperone</keyword>
<dbReference type="PANTHER" id="PTHR33692">
    <property type="entry name" value="RIBOSOME MATURATION FACTOR RIMM"/>
    <property type="match status" value="1"/>
</dbReference>
<dbReference type="InterPro" id="IPR009000">
    <property type="entry name" value="Transl_B-barrel_sf"/>
</dbReference>
<dbReference type="InterPro" id="IPR002676">
    <property type="entry name" value="RimM_N"/>
</dbReference>
<sequence length="172" mass="19030">MTAYVNVGKIVNTHGIKGEVRVISDTDFPEERYQPGAELVWLGNDESDRLTLTVASHRQHKQFDLVKFESYPTINEAESLVGGTLNVTEADLATLDDDTFYWHDIVGLTAYDEAGTEIGQVKEILSSGANDVWVISRHGQKDLLLPYIDEVVKDVNLTAGTITVHVLEGLDD</sequence>
<dbReference type="GO" id="GO:0006364">
    <property type="term" value="P:rRNA processing"/>
    <property type="evidence" value="ECO:0007669"/>
    <property type="project" value="UniProtKB-UniRule"/>
</dbReference>
<comment type="subcellular location">
    <subcellularLocation>
        <location evidence="1">Cytoplasm</location>
    </subcellularLocation>
</comment>
<name>A0A1S8KMC8_9LACT</name>
<feature type="domain" description="RimM N-terminal" evidence="2">
    <location>
        <begin position="7"/>
        <end position="90"/>
    </location>
</feature>
<evidence type="ECO:0000313" key="4">
    <source>
        <dbReference type="EMBL" id="OOL80793.1"/>
    </source>
</evidence>
<dbReference type="SUPFAM" id="SSF50346">
    <property type="entry name" value="PRC-barrel domain"/>
    <property type="match status" value="1"/>
</dbReference>
<dbReference type="GO" id="GO:0005737">
    <property type="term" value="C:cytoplasm"/>
    <property type="evidence" value="ECO:0007669"/>
    <property type="project" value="UniProtKB-SubCell"/>
</dbReference>
<evidence type="ECO:0000256" key="1">
    <source>
        <dbReference type="HAMAP-Rule" id="MF_00014"/>
    </source>
</evidence>
<keyword evidence="1" id="KW-0698">rRNA processing</keyword>
<dbReference type="InterPro" id="IPR056792">
    <property type="entry name" value="PRC_RimM"/>
</dbReference>
<dbReference type="PANTHER" id="PTHR33692:SF1">
    <property type="entry name" value="RIBOSOME MATURATION FACTOR RIMM"/>
    <property type="match status" value="1"/>
</dbReference>
<dbReference type="InterPro" id="IPR036976">
    <property type="entry name" value="RimM_N_sf"/>
</dbReference>
<comment type="function">
    <text evidence="1">An accessory protein needed during the final step in the assembly of 30S ribosomal subunit, possibly for assembly of the head region. Essential for efficient processing of 16S rRNA. May be needed both before and after RbfA during the maturation of 16S rRNA. It has affinity for free ribosomal 30S subunits but not for 70S ribosomes.</text>
</comment>
<dbReference type="GO" id="GO:0043022">
    <property type="term" value="F:ribosome binding"/>
    <property type="evidence" value="ECO:0007669"/>
    <property type="project" value="InterPro"/>
</dbReference>
<dbReference type="GO" id="GO:0005840">
    <property type="term" value="C:ribosome"/>
    <property type="evidence" value="ECO:0007669"/>
    <property type="project" value="InterPro"/>
</dbReference>
<dbReference type="RefSeq" id="WP_077862328.1">
    <property type="nucleotide sequence ID" value="NZ_CP040410.1"/>
</dbReference>
<gene>
    <name evidence="1" type="primary">rimM</name>
    <name evidence="4" type="ORF">BWX42_02495</name>
</gene>
<keyword evidence="1" id="KW-0690">Ribosome biogenesis</keyword>
<dbReference type="Pfam" id="PF24986">
    <property type="entry name" value="PRC_RimM"/>
    <property type="match status" value="1"/>
</dbReference>
<dbReference type="HAMAP" id="MF_00014">
    <property type="entry name" value="Ribosome_mat_RimM"/>
    <property type="match status" value="1"/>
</dbReference>
<dbReference type="Gene3D" id="2.30.30.240">
    <property type="entry name" value="PRC-barrel domain"/>
    <property type="match status" value="1"/>
</dbReference>
<dbReference type="Gene3D" id="2.40.30.60">
    <property type="entry name" value="RimM"/>
    <property type="match status" value="1"/>
</dbReference>
<comment type="similarity">
    <text evidence="1">Belongs to the RimM family.</text>
</comment>
<keyword evidence="1" id="KW-0963">Cytoplasm</keyword>
<evidence type="ECO:0000259" key="2">
    <source>
        <dbReference type="Pfam" id="PF01782"/>
    </source>
</evidence>
<reference evidence="4 5" key="1">
    <citation type="submission" date="2017-01" db="EMBL/GenBank/DDBJ databases">
        <title>Complete Genome Sequence of Dolosigranulum pigrum isolated from a Patient with interstitial lung disease.</title>
        <authorList>
            <person name="Mukhopadhyay R."/>
            <person name="Joaquin J."/>
            <person name="Hogue R."/>
            <person name="Fitzgerald S."/>
            <person name="Jospin G."/>
            <person name="Eisen J.A."/>
            <person name="Chaturvedi V."/>
        </authorList>
    </citation>
    <scope>NUCLEOTIDE SEQUENCE [LARGE SCALE GENOMIC DNA]</scope>
    <source>
        <strain evidence="4 5">15S00348</strain>
    </source>
</reference>
<dbReference type="Pfam" id="PF01782">
    <property type="entry name" value="RimM"/>
    <property type="match status" value="1"/>
</dbReference>
<organism evidence="4 5">
    <name type="scientific">Dolosigranulum pigrum</name>
    <dbReference type="NCBI Taxonomy" id="29394"/>
    <lineage>
        <taxon>Bacteria</taxon>
        <taxon>Bacillati</taxon>
        <taxon>Bacillota</taxon>
        <taxon>Bacilli</taxon>
        <taxon>Lactobacillales</taxon>
        <taxon>Carnobacteriaceae</taxon>
        <taxon>Dolosigranulum</taxon>
    </lineage>
</organism>
<accession>A0A1S8KMC8</accession>
<dbReference type="InterPro" id="IPR011961">
    <property type="entry name" value="RimM"/>
</dbReference>
<protein>
    <recommendedName>
        <fullName evidence="1">Ribosome maturation factor RimM</fullName>
    </recommendedName>
</protein>
<dbReference type="GO" id="GO:0042274">
    <property type="term" value="P:ribosomal small subunit biogenesis"/>
    <property type="evidence" value="ECO:0007669"/>
    <property type="project" value="UniProtKB-UniRule"/>
</dbReference>
<comment type="caution">
    <text evidence="4">The sequence shown here is derived from an EMBL/GenBank/DDBJ whole genome shotgun (WGS) entry which is preliminary data.</text>
</comment>
<dbReference type="EMBL" id="MUYF01000003">
    <property type="protein sequence ID" value="OOL80793.1"/>
    <property type="molecule type" value="Genomic_DNA"/>
</dbReference>
<evidence type="ECO:0000313" key="5">
    <source>
        <dbReference type="Proteomes" id="UP000190409"/>
    </source>
</evidence>
<dbReference type="InterPro" id="IPR011033">
    <property type="entry name" value="PRC_barrel-like_sf"/>
</dbReference>
<dbReference type="AlphaFoldDB" id="A0A1S8KMC8"/>
<comment type="domain">
    <text evidence="1">The PRC barrel domain binds ribosomal protein uS19.</text>
</comment>
<feature type="domain" description="Ribosome maturation factor RimM PRC barrel" evidence="3">
    <location>
        <begin position="102"/>
        <end position="169"/>
    </location>
</feature>
<dbReference type="NCBIfam" id="TIGR02273">
    <property type="entry name" value="16S_RimM"/>
    <property type="match status" value="1"/>
</dbReference>
<dbReference type="Proteomes" id="UP000190409">
    <property type="component" value="Unassembled WGS sequence"/>
</dbReference>
<comment type="subunit">
    <text evidence="1">Binds ribosomal protein uS19.</text>
</comment>
<proteinExistence type="inferred from homology"/>
<evidence type="ECO:0000259" key="3">
    <source>
        <dbReference type="Pfam" id="PF24986"/>
    </source>
</evidence>